<evidence type="ECO:0000313" key="3">
    <source>
        <dbReference type="Proteomes" id="UP000579945"/>
    </source>
</evidence>
<dbReference type="RefSeq" id="WP_183645827.1">
    <property type="nucleotide sequence ID" value="NZ_JACIBV010000001.1"/>
</dbReference>
<comment type="caution">
    <text evidence="2">The sequence shown here is derived from an EMBL/GenBank/DDBJ whole genome shotgun (WGS) entry which is preliminary data.</text>
</comment>
<dbReference type="EMBL" id="JACIBV010000001">
    <property type="protein sequence ID" value="MBB3726364.1"/>
    <property type="molecule type" value="Genomic_DNA"/>
</dbReference>
<gene>
    <name evidence="2" type="ORF">FHR33_002224</name>
</gene>
<dbReference type="AlphaFoldDB" id="A0A7W5V6E3"/>
<dbReference type="Proteomes" id="UP000579945">
    <property type="component" value="Unassembled WGS sequence"/>
</dbReference>
<sequence length="454" mass="48888">MLQRFRAAAVALAVGAGALALAPTATAATAPSISQVDVSPSPIVVTGDQQVTATFTFTTKDAGKAELKLRAPGDVGVGTPVDLTPAPHGQETRWTGKKSFDAKNAGKWNLLAIAHSGDGSEKSTNGSFTVEVKKSAVDTKIVDFGAHPDVVAKGDRISVSGRLLAERDGWKGYGDQRVTITFREKGTDAYRHITTVGTSRSGWFSARVSVEATGWWRAEFNGHAGAKGSVSDTDRVDVRHRSADSRIVGFSADPEPVDKGDRLTFRGALQVDGSHGWDGLAGQRVTILFKAHGSSRWEAVTGDRTGRDGRFWASATAQTSGWWRAVFSGSRGVEGSSSSSDWVRVVKPTPPPSRDKSKLVKFNAYPEPVKYGNYLRFRGVLLVDGGGYEAKVGLYFKPKGSSKWQFVKTTNSTGSGKLYTKVKAYKSGYWKFVFKGDDDAYGSQSGRDYVRVKR</sequence>
<name>A0A7W5V6E3_9ACTN</name>
<dbReference type="GeneID" id="95388731"/>
<reference evidence="2 3" key="1">
    <citation type="submission" date="2020-08" db="EMBL/GenBank/DDBJ databases">
        <title>Sequencing the genomes of 1000 actinobacteria strains.</title>
        <authorList>
            <person name="Klenk H.-P."/>
        </authorList>
    </citation>
    <scope>NUCLEOTIDE SEQUENCE [LARGE SCALE GENOMIC DNA]</scope>
    <source>
        <strain evidence="2 3">DSM 44320</strain>
    </source>
</reference>
<keyword evidence="1" id="KW-0732">Signal</keyword>
<organism evidence="2 3">
    <name type="scientific">Nonomuraea dietziae</name>
    <dbReference type="NCBI Taxonomy" id="65515"/>
    <lineage>
        <taxon>Bacteria</taxon>
        <taxon>Bacillati</taxon>
        <taxon>Actinomycetota</taxon>
        <taxon>Actinomycetes</taxon>
        <taxon>Streptosporangiales</taxon>
        <taxon>Streptosporangiaceae</taxon>
        <taxon>Nonomuraea</taxon>
    </lineage>
</organism>
<protein>
    <submittedName>
        <fullName evidence="2">Uncharacterized protein</fullName>
    </submittedName>
</protein>
<accession>A0A7W5V6E3</accession>
<proteinExistence type="predicted"/>
<evidence type="ECO:0000313" key="2">
    <source>
        <dbReference type="EMBL" id="MBB3726364.1"/>
    </source>
</evidence>
<evidence type="ECO:0000256" key="1">
    <source>
        <dbReference type="SAM" id="SignalP"/>
    </source>
</evidence>
<keyword evidence="3" id="KW-1185">Reference proteome</keyword>
<feature type="signal peptide" evidence="1">
    <location>
        <begin position="1"/>
        <end position="27"/>
    </location>
</feature>
<feature type="chain" id="PRO_5030953668" evidence="1">
    <location>
        <begin position="28"/>
        <end position="454"/>
    </location>
</feature>